<protein>
    <submittedName>
        <fullName evidence="1">Uncharacterized protein</fullName>
    </submittedName>
</protein>
<accession>A0ABV0YCU9</accession>
<comment type="caution">
    <text evidence="1">The sequence shown here is derived from an EMBL/GenBank/DDBJ whole genome shotgun (WGS) entry which is preliminary data.</text>
</comment>
<sequence>MGLRGIPSGVHLLWRGVASFSACCGQRKCLIASTKVSPIMPVHTLQEAMLNEHRSVDFFTGFDMLGPMGHQPLCSRASPATPSVELAPVEAGLVCSGFYGYRMVFLQSSMLWVWSGEPGMDLPSVGHSSPFFGVF</sequence>
<dbReference type="Proteomes" id="UP001469553">
    <property type="component" value="Unassembled WGS sequence"/>
</dbReference>
<organism evidence="1 2">
    <name type="scientific">Ameca splendens</name>
    <dbReference type="NCBI Taxonomy" id="208324"/>
    <lineage>
        <taxon>Eukaryota</taxon>
        <taxon>Metazoa</taxon>
        <taxon>Chordata</taxon>
        <taxon>Craniata</taxon>
        <taxon>Vertebrata</taxon>
        <taxon>Euteleostomi</taxon>
        <taxon>Actinopterygii</taxon>
        <taxon>Neopterygii</taxon>
        <taxon>Teleostei</taxon>
        <taxon>Neoteleostei</taxon>
        <taxon>Acanthomorphata</taxon>
        <taxon>Ovalentaria</taxon>
        <taxon>Atherinomorphae</taxon>
        <taxon>Cyprinodontiformes</taxon>
        <taxon>Goodeidae</taxon>
        <taxon>Ameca</taxon>
    </lineage>
</organism>
<gene>
    <name evidence="1" type="ORF">AMECASPLE_015090</name>
</gene>
<proteinExistence type="predicted"/>
<evidence type="ECO:0000313" key="1">
    <source>
        <dbReference type="EMBL" id="MEQ2291644.1"/>
    </source>
</evidence>
<evidence type="ECO:0000313" key="2">
    <source>
        <dbReference type="Proteomes" id="UP001469553"/>
    </source>
</evidence>
<name>A0ABV0YCU9_9TELE</name>
<reference evidence="1 2" key="1">
    <citation type="submission" date="2021-06" db="EMBL/GenBank/DDBJ databases">
        <authorList>
            <person name="Palmer J.M."/>
        </authorList>
    </citation>
    <scope>NUCLEOTIDE SEQUENCE [LARGE SCALE GENOMIC DNA]</scope>
    <source>
        <strain evidence="1 2">AS_MEX2019</strain>
        <tissue evidence="1">Muscle</tissue>
    </source>
</reference>
<keyword evidence="2" id="KW-1185">Reference proteome</keyword>
<dbReference type="EMBL" id="JAHRIP010029263">
    <property type="protein sequence ID" value="MEQ2291644.1"/>
    <property type="molecule type" value="Genomic_DNA"/>
</dbReference>